<evidence type="ECO:0000256" key="10">
    <source>
        <dbReference type="ARBA" id="ARBA00023136"/>
    </source>
</evidence>
<feature type="domain" description="Fucosyltransferase N-terminal" evidence="14">
    <location>
        <begin position="6"/>
        <end position="116"/>
    </location>
</feature>
<evidence type="ECO:0000256" key="8">
    <source>
        <dbReference type="ARBA" id="ARBA00022989"/>
    </source>
</evidence>
<dbReference type="OMA" id="NAKDCRY"/>
<evidence type="ECO:0000256" key="3">
    <source>
        <dbReference type="ARBA" id="ARBA00008919"/>
    </source>
</evidence>
<evidence type="ECO:0000259" key="13">
    <source>
        <dbReference type="Pfam" id="PF00852"/>
    </source>
</evidence>
<evidence type="ECO:0000256" key="12">
    <source>
        <dbReference type="RuleBase" id="RU003832"/>
    </source>
</evidence>
<protein>
    <recommendedName>
        <fullName evidence="12">Fucosyltransferase</fullName>
        <ecNumber evidence="12">2.4.1.-</ecNumber>
    </recommendedName>
</protein>
<evidence type="ECO:0000256" key="4">
    <source>
        <dbReference type="ARBA" id="ARBA00022676"/>
    </source>
</evidence>
<evidence type="ECO:0000313" key="16">
    <source>
        <dbReference type="Proteomes" id="UP000000305"/>
    </source>
</evidence>
<accession>E9HVS1</accession>
<sequence length="348" mass="40813">MNTTFKRILFWNEGNNKNKNYGVGHGRDVLQKLGCPVWQCEISANRTDVHTYDAVLFHLRTWSKNDLPHPRLANQRYVFWSMESAAWRIYSVAPMAEFFNWTMTYRWDSDVVAPYGYVRPIGNVPLHPSEAQMKFYLSNHRNSSRNYAKRKTKMAVWFASNCRTVVSSRNELVKELQKYIAIDVYGTCGNLTCPKKLDDSYESSEECRDLAASEHKFYLSLENSLCRDYVTEKLFAMMHRPIIPVVYGLHDDQEKLAPPHSFINAAKFENTKALADYLILLNNNDTLYNEYFWWKPYFKVHDSEDEKNKSMCRLCAALHDETLPPKIYHNLTDWWDTQSTCIFSPKIS</sequence>
<dbReference type="GO" id="GO:0008417">
    <property type="term" value="F:fucosyltransferase activity"/>
    <property type="evidence" value="ECO:0007669"/>
    <property type="project" value="InterPro"/>
</dbReference>
<dbReference type="InParanoid" id="E9HVS1"/>
<dbReference type="AlphaFoldDB" id="E9HVS1"/>
<keyword evidence="9 12" id="KW-0333">Golgi apparatus</keyword>
<organism evidence="15 16">
    <name type="scientific">Daphnia pulex</name>
    <name type="common">Water flea</name>
    <dbReference type="NCBI Taxonomy" id="6669"/>
    <lineage>
        <taxon>Eukaryota</taxon>
        <taxon>Metazoa</taxon>
        <taxon>Ecdysozoa</taxon>
        <taxon>Arthropoda</taxon>
        <taxon>Crustacea</taxon>
        <taxon>Branchiopoda</taxon>
        <taxon>Diplostraca</taxon>
        <taxon>Cladocera</taxon>
        <taxon>Anomopoda</taxon>
        <taxon>Daphniidae</taxon>
        <taxon>Daphnia</taxon>
    </lineage>
</organism>
<dbReference type="Pfam" id="PF17039">
    <property type="entry name" value="Glyco_tran_10_N"/>
    <property type="match status" value="1"/>
</dbReference>
<dbReference type="KEGG" id="dpx:DAPPUDRAFT_334524"/>
<dbReference type="PANTHER" id="PTHR48438">
    <property type="entry name" value="ALPHA-(1,3)-FUCOSYLTRANSFERASE C-RELATED"/>
    <property type="match status" value="1"/>
</dbReference>
<dbReference type="OrthoDB" id="427096at2759"/>
<dbReference type="FunFam" id="3.40.50.11660:FF:000004">
    <property type="entry name" value="Glycoprotein 3-alpha-L-fucosyltransferase A"/>
    <property type="match status" value="1"/>
</dbReference>
<dbReference type="SUPFAM" id="SSF53756">
    <property type="entry name" value="UDP-Glycosyltransferase/glycogen phosphorylase"/>
    <property type="match status" value="1"/>
</dbReference>
<dbReference type="InterPro" id="IPR031481">
    <property type="entry name" value="Glyco_tran_10_N"/>
</dbReference>
<dbReference type="FunCoup" id="E9HVS1">
    <property type="interactions" value="52"/>
</dbReference>
<dbReference type="HOGENOM" id="CLU_032075_3_0_1"/>
<comment type="pathway">
    <text evidence="2">Protein modification; protein glycosylation.</text>
</comment>
<dbReference type="UniPathway" id="UPA00378"/>
<keyword evidence="6 12" id="KW-0812">Transmembrane</keyword>
<evidence type="ECO:0000256" key="7">
    <source>
        <dbReference type="ARBA" id="ARBA00022968"/>
    </source>
</evidence>
<comment type="subcellular location">
    <subcellularLocation>
        <location evidence="1 12">Golgi apparatus</location>
        <location evidence="1 12">Golgi stack membrane</location>
        <topology evidence="1 12">Single-pass type II membrane protein</topology>
    </subcellularLocation>
</comment>
<dbReference type="EC" id="2.4.1.-" evidence="12"/>
<proteinExistence type="inferred from homology"/>
<gene>
    <name evidence="15" type="ORF">DAPPUDRAFT_334524</name>
</gene>
<dbReference type="Pfam" id="PF00852">
    <property type="entry name" value="Glyco_transf_10"/>
    <property type="match status" value="1"/>
</dbReference>
<keyword evidence="5 12" id="KW-0808">Transferase</keyword>
<dbReference type="EMBL" id="GL732869">
    <property type="protein sequence ID" value="EFX64154.1"/>
    <property type="molecule type" value="Genomic_DNA"/>
</dbReference>
<dbReference type="InterPro" id="IPR055270">
    <property type="entry name" value="Glyco_tran_10_C"/>
</dbReference>
<dbReference type="Proteomes" id="UP000000305">
    <property type="component" value="Unassembled WGS sequence"/>
</dbReference>
<evidence type="ECO:0000256" key="6">
    <source>
        <dbReference type="ARBA" id="ARBA00022692"/>
    </source>
</evidence>
<dbReference type="eggNOG" id="KOG2619">
    <property type="taxonomic scope" value="Eukaryota"/>
</dbReference>
<reference evidence="15 16" key="1">
    <citation type="journal article" date="2011" name="Science">
        <title>The ecoresponsive genome of Daphnia pulex.</title>
        <authorList>
            <person name="Colbourne J.K."/>
            <person name="Pfrender M.E."/>
            <person name="Gilbert D."/>
            <person name="Thomas W.K."/>
            <person name="Tucker A."/>
            <person name="Oakley T.H."/>
            <person name="Tokishita S."/>
            <person name="Aerts A."/>
            <person name="Arnold G.J."/>
            <person name="Basu M.K."/>
            <person name="Bauer D.J."/>
            <person name="Caceres C.E."/>
            <person name="Carmel L."/>
            <person name="Casola C."/>
            <person name="Choi J.H."/>
            <person name="Detter J.C."/>
            <person name="Dong Q."/>
            <person name="Dusheyko S."/>
            <person name="Eads B.D."/>
            <person name="Frohlich T."/>
            <person name="Geiler-Samerotte K.A."/>
            <person name="Gerlach D."/>
            <person name="Hatcher P."/>
            <person name="Jogdeo S."/>
            <person name="Krijgsveld J."/>
            <person name="Kriventseva E.V."/>
            <person name="Kultz D."/>
            <person name="Laforsch C."/>
            <person name="Lindquist E."/>
            <person name="Lopez J."/>
            <person name="Manak J.R."/>
            <person name="Muller J."/>
            <person name="Pangilinan J."/>
            <person name="Patwardhan R.P."/>
            <person name="Pitluck S."/>
            <person name="Pritham E.J."/>
            <person name="Rechtsteiner A."/>
            <person name="Rho M."/>
            <person name="Rogozin I.B."/>
            <person name="Sakarya O."/>
            <person name="Salamov A."/>
            <person name="Schaack S."/>
            <person name="Shapiro H."/>
            <person name="Shiga Y."/>
            <person name="Skalitzky C."/>
            <person name="Smith Z."/>
            <person name="Souvorov A."/>
            <person name="Sung W."/>
            <person name="Tang Z."/>
            <person name="Tsuchiya D."/>
            <person name="Tu H."/>
            <person name="Vos H."/>
            <person name="Wang M."/>
            <person name="Wolf Y.I."/>
            <person name="Yamagata H."/>
            <person name="Yamada T."/>
            <person name="Ye Y."/>
            <person name="Shaw J.R."/>
            <person name="Andrews J."/>
            <person name="Crease T.J."/>
            <person name="Tang H."/>
            <person name="Lucas S.M."/>
            <person name="Robertson H.M."/>
            <person name="Bork P."/>
            <person name="Koonin E.V."/>
            <person name="Zdobnov E.M."/>
            <person name="Grigoriev I.V."/>
            <person name="Lynch M."/>
            <person name="Boore J.L."/>
        </authorList>
    </citation>
    <scope>NUCLEOTIDE SEQUENCE [LARGE SCALE GENOMIC DNA]</scope>
</reference>
<dbReference type="PANTHER" id="PTHR48438:SF1">
    <property type="entry name" value="ALPHA-(1,3)-FUCOSYLTRANSFERASE C-RELATED"/>
    <property type="match status" value="1"/>
</dbReference>
<keyword evidence="4 12" id="KW-0328">Glycosyltransferase</keyword>
<keyword evidence="16" id="KW-1185">Reference proteome</keyword>
<dbReference type="Gene3D" id="3.40.50.11660">
    <property type="entry name" value="Glycosyl transferase family 10, C-terminal domain"/>
    <property type="match status" value="1"/>
</dbReference>
<evidence type="ECO:0000256" key="9">
    <source>
        <dbReference type="ARBA" id="ARBA00023034"/>
    </source>
</evidence>
<evidence type="ECO:0000259" key="14">
    <source>
        <dbReference type="Pfam" id="PF17039"/>
    </source>
</evidence>
<keyword evidence="10" id="KW-0472">Membrane</keyword>
<dbReference type="PhylomeDB" id="E9HVS1"/>
<dbReference type="InterPro" id="IPR001503">
    <property type="entry name" value="Glyco_trans_10"/>
</dbReference>
<dbReference type="GO" id="GO:0032580">
    <property type="term" value="C:Golgi cisterna membrane"/>
    <property type="evidence" value="ECO:0007669"/>
    <property type="project" value="UniProtKB-SubCell"/>
</dbReference>
<keyword evidence="8" id="KW-1133">Transmembrane helix</keyword>
<comment type="similarity">
    <text evidence="3 12">Belongs to the glycosyltransferase 10 family.</text>
</comment>
<keyword evidence="11" id="KW-0325">Glycoprotein</keyword>
<feature type="domain" description="Fucosyltransferase C-terminal" evidence="13">
    <location>
        <begin position="149"/>
        <end position="334"/>
    </location>
</feature>
<evidence type="ECO:0000256" key="1">
    <source>
        <dbReference type="ARBA" id="ARBA00004447"/>
    </source>
</evidence>
<name>E9HVS1_DAPPU</name>
<evidence type="ECO:0000256" key="2">
    <source>
        <dbReference type="ARBA" id="ARBA00004922"/>
    </source>
</evidence>
<evidence type="ECO:0000256" key="5">
    <source>
        <dbReference type="ARBA" id="ARBA00022679"/>
    </source>
</evidence>
<dbReference type="STRING" id="6669.E9HVS1"/>
<dbReference type="InterPro" id="IPR038577">
    <property type="entry name" value="GT10-like_C_sf"/>
</dbReference>
<evidence type="ECO:0000256" key="11">
    <source>
        <dbReference type="ARBA" id="ARBA00023180"/>
    </source>
</evidence>
<keyword evidence="7" id="KW-0735">Signal-anchor</keyword>
<evidence type="ECO:0000313" key="15">
    <source>
        <dbReference type="EMBL" id="EFX64154.1"/>
    </source>
</evidence>